<name>W7F607_PLAF8</name>
<reference evidence="1 2" key="2">
    <citation type="submission" date="2013-02" db="EMBL/GenBank/DDBJ databases">
        <title>The Genome Sequence of Plasmodium falciparum 7G8.</title>
        <authorList>
            <consortium name="The Broad Institute Genome Sequencing Platform"/>
            <consortium name="The Broad Institute Genome Sequencing Center for Infectious Disease"/>
            <person name="Neafsey D."/>
            <person name="Cheeseman I."/>
            <person name="Volkman S."/>
            <person name="Adams J."/>
            <person name="Walker B."/>
            <person name="Young S.K."/>
            <person name="Zeng Q."/>
            <person name="Gargeya S."/>
            <person name="Fitzgerald M."/>
            <person name="Haas B."/>
            <person name="Abouelleil A."/>
            <person name="Alvarado L."/>
            <person name="Arachchi H.M."/>
            <person name="Berlin A.M."/>
            <person name="Chapman S.B."/>
            <person name="Dewar J."/>
            <person name="Goldberg J."/>
            <person name="Griggs A."/>
            <person name="Gujja S."/>
            <person name="Hansen M."/>
            <person name="Howarth C."/>
            <person name="Imamovic A."/>
            <person name="Larimer J."/>
            <person name="McCowan C."/>
            <person name="Murphy C."/>
            <person name="Neiman D."/>
            <person name="Pearson M."/>
            <person name="Priest M."/>
            <person name="Roberts A."/>
            <person name="Saif S."/>
            <person name="Shea T."/>
            <person name="Sisk P."/>
            <person name="Sykes S."/>
            <person name="Wortman J."/>
            <person name="Nusbaum C."/>
            <person name="Birren B."/>
        </authorList>
    </citation>
    <scope>NUCLEOTIDE SEQUENCE [LARGE SCALE GENOMIC DNA]</scope>
    <source>
        <strain evidence="1 2">7G8</strain>
    </source>
</reference>
<sequence length="83" mass="9971">MFIYVFLISIKEKGELYTPMLYGGCYKSTKSCNFIQNKQIYVEQKNFNCIVLTSQLHKKMKYENKICTYLKCYVHICCLHFIF</sequence>
<dbReference type="Proteomes" id="UP000030688">
    <property type="component" value="Unassembled WGS sequence"/>
</dbReference>
<reference evidence="2" key="1">
    <citation type="submission" date="2007-11" db="EMBL/GenBank/DDBJ databases">
        <authorList>
            <consortium name="The Broad Institute Genome Sequencing Platform"/>
            <person name="Volkman S.K."/>
            <person name="Daily J.P."/>
            <person name="Sarr O."/>
            <person name="Ndiaye D."/>
            <person name="Ndir O."/>
            <person name="Mboup S."/>
            <person name="Lukens A."/>
            <person name="Stange-Thomann N."/>
            <person name="Mauceli E."/>
            <person name="Gnerre S."/>
            <person name="Jaffe D."/>
            <person name="Zainoun J."/>
            <person name="Wiegand R.C."/>
            <person name="Birren B."/>
            <person name="Galagan J."/>
            <person name="Lander E."/>
            <person name="Wirth D.F."/>
        </authorList>
    </citation>
    <scope>NUCLEOTIDE SEQUENCE [LARGE SCALE GENOMIC DNA]</scope>
    <source>
        <strain evidence="2">7G8</strain>
    </source>
</reference>
<organism evidence="1 2">
    <name type="scientific">Plasmodium falciparum (isolate 7G8)</name>
    <dbReference type="NCBI Taxonomy" id="57266"/>
    <lineage>
        <taxon>Eukaryota</taxon>
        <taxon>Sar</taxon>
        <taxon>Alveolata</taxon>
        <taxon>Apicomplexa</taxon>
        <taxon>Aconoidasida</taxon>
        <taxon>Haemosporida</taxon>
        <taxon>Plasmodiidae</taxon>
        <taxon>Plasmodium</taxon>
        <taxon>Plasmodium (Laverania)</taxon>
    </lineage>
</organism>
<evidence type="ECO:0000313" key="2">
    <source>
        <dbReference type="Proteomes" id="UP000030688"/>
    </source>
</evidence>
<protein>
    <submittedName>
        <fullName evidence="1">Uncharacterized protein</fullName>
    </submittedName>
</protein>
<accession>W7F607</accession>
<gene>
    <name evidence="1" type="ORF">PFBG_05977</name>
</gene>
<dbReference type="EMBL" id="KI928575">
    <property type="protein sequence ID" value="EUR57022.1"/>
    <property type="molecule type" value="Genomic_DNA"/>
</dbReference>
<evidence type="ECO:0000313" key="1">
    <source>
        <dbReference type="EMBL" id="EUR57022.1"/>
    </source>
</evidence>
<proteinExistence type="predicted"/>
<dbReference type="AlphaFoldDB" id="W7F607"/>